<dbReference type="PANTHER" id="PTHR47619">
    <property type="entry name" value="METALLO-HYDROLASE YYCJ-RELATED"/>
    <property type="match status" value="1"/>
</dbReference>
<keyword evidence="3" id="KW-1185">Reference proteome</keyword>
<dbReference type="OrthoDB" id="9781189at2"/>
<proteinExistence type="predicted"/>
<evidence type="ECO:0000313" key="3">
    <source>
        <dbReference type="Proteomes" id="UP000189933"/>
    </source>
</evidence>
<sequence length="263" mass="28812">MRIATLASSSSGNAIWVEGEETAVLIDAGLSVRKLKEAAAQLERCLEQLAAVVVTHEHRDHTCGLGALSRKYNLPVYATESTWAAMEAQLGPIAEHNRCMLAPEEKIEIGELAFEAFSTSHDAGDPVGYVFHTREATAGVMTDTGYVSRGMARKLMECELLVFEANHDREMLIQGPYPWSLKKRILSDRGHLANDTAGDVLARLWGGRQQGVLLAHLSQENNTPQKALKTVEEHFQALGIKPGEEAWLEVAPASSPSAWLEKK</sequence>
<dbReference type="SMART" id="SM00849">
    <property type="entry name" value="Lactamase_B"/>
    <property type="match status" value="1"/>
</dbReference>
<dbReference type="PANTHER" id="PTHR47619:SF1">
    <property type="entry name" value="EXODEOXYRIBONUCLEASE WALJ"/>
    <property type="match status" value="1"/>
</dbReference>
<dbReference type="RefSeq" id="WP_078665419.1">
    <property type="nucleotide sequence ID" value="NZ_FUXM01000012.1"/>
</dbReference>
<evidence type="ECO:0000259" key="1">
    <source>
        <dbReference type="SMART" id="SM00849"/>
    </source>
</evidence>
<evidence type="ECO:0000313" key="2">
    <source>
        <dbReference type="EMBL" id="SJZ92582.1"/>
    </source>
</evidence>
<dbReference type="EMBL" id="FUXM01000012">
    <property type="protein sequence ID" value="SJZ92582.1"/>
    <property type="molecule type" value="Genomic_DNA"/>
</dbReference>
<gene>
    <name evidence="2" type="ORF">SAMN02745885_01341</name>
</gene>
<dbReference type="Gene3D" id="3.60.15.10">
    <property type="entry name" value="Ribonuclease Z/Hydroxyacylglutathione hydrolase-like"/>
    <property type="match status" value="1"/>
</dbReference>
<organism evidence="2 3">
    <name type="scientific">Carboxydocella sporoproducens DSM 16521</name>
    <dbReference type="NCBI Taxonomy" id="1121270"/>
    <lineage>
        <taxon>Bacteria</taxon>
        <taxon>Bacillati</taxon>
        <taxon>Bacillota</taxon>
        <taxon>Clostridia</taxon>
        <taxon>Eubacteriales</taxon>
        <taxon>Clostridiales Family XVI. Incertae Sedis</taxon>
        <taxon>Carboxydocella</taxon>
    </lineage>
</organism>
<protein>
    <submittedName>
        <fullName evidence="2">Phosphoribosyl 1,2-cyclic phosphodiesterase</fullName>
    </submittedName>
</protein>
<dbReference type="InterPro" id="IPR001279">
    <property type="entry name" value="Metallo-B-lactamas"/>
</dbReference>
<dbReference type="Pfam" id="PF12706">
    <property type="entry name" value="Lactamase_B_2"/>
    <property type="match status" value="1"/>
</dbReference>
<dbReference type="InterPro" id="IPR036866">
    <property type="entry name" value="RibonucZ/Hydroxyglut_hydro"/>
</dbReference>
<reference evidence="3" key="1">
    <citation type="submission" date="2017-02" db="EMBL/GenBank/DDBJ databases">
        <authorList>
            <person name="Varghese N."/>
            <person name="Submissions S."/>
        </authorList>
    </citation>
    <scope>NUCLEOTIDE SEQUENCE [LARGE SCALE GENOMIC DNA]</scope>
    <source>
        <strain evidence="3">DSM 16521</strain>
    </source>
</reference>
<dbReference type="Proteomes" id="UP000189933">
    <property type="component" value="Unassembled WGS sequence"/>
</dbReference>
<name>A0A1T4PM57_9FIRM</name>
<dbReference type="InterPro" id="IPR052533">
    <property type="entry name" value="WalJ/YycJ-like"/>
</dbReference>
<dbReference type="AlphaFoldDB" id="A0A1T4PM57"/>
<accession>A0A1T4PM57</accession>
<dbReference type="SUPFAM" id="SSF56281">
    <property type="entry name" value="Metallo-hydrolase/oxidoreductase"/>
    <property type="match status" value="1"/>
</dbReference>
<feature type="domain" description="Metallo-beta-lactamase" evidence="1">
    <location>
        <begin position="11"/>
        <end position="208"/>
    </location>
</feature>